<evidence type="ECO:0000313" key="1">
    <source>
        <dbReference type="EMBL" id="KAK0526898.1"/>
    </source>
</evidence>
<protein>
    <submittedName>
        <fullName evidence="1">Uncharacterized protein</fullName>
    </submittedName>
</protein>
<organism evidence="1 2">
    <name type="scientific">Tilletia horrida</name>
    <dbReference type="NCBI Taxonomy" id="155126"/>
    <lineage>
        <taxon>Eukaryota</taxon>
        <taxon>Fungi</taxon>
        <taxon>Dikarya</taxon>
        <taxon>Basidiomycota</taxon>
        <taxon>Ustilaginomycotina</taxon>
        <taxon>Exobasidiomycetes</taxon>
        <taxon>Tilletiales</taxon>
        <taxon>Tilletiaceae</taxon>
        <taxon>Tilletia</taxon>
    </lineage>
</organism>
<evidence type="ECO:0000313" key="2">
    <source>
        <dbReference type="Proteomes" id="UP001176521"/>
    </source>
</evidence>
<dbReference type="AlphaFoldDB" id="A0AAN6JIZ8"/>
<comment type="caution">
    <text evidence="1">The sequence shown here is derived from an EMBL/GenBank/DDBJ whole genome shotgun (WGS) entry which is preliminary data.</text>
</comment>
<gene>
    <name evidence="1" type="ORF">OC842_005043</name>
</gene>
<name>A0AAN6JIZ8_9BASI</name>
<accession>A0AAN6JIZ8</accession>
<proteinExistence type="predicted"/>
<dbReference type="Proteomes" id="UP001176521">
    <property type="component" value="Unassembled WGS sequence"/>
</dbReference>
<sequence>MPPKIDRTTQKGWLSSVIRSDTDDMSKEDALQRFDQLARNYFNGGRLLPGKQKDNTRRLHSLVATYGPLFLNGHKKVPADDGPALSIQTLRSEARAWVTHTVNNIQEWAWDRQMCLINGLVDVKAIKEGLKKARSAADMAKAKALSDAVARYKTLLDERLLFDGASGSDTDEFMMIAAKHKDIRLMDEGVRPVLRQLITTGAEALRLVKE</sequence>
<dbReference type="EMBL" id="JAPDMQ010000334">
    <property type="protein sequence ID" value="KAK0526898.1"/>
    <property type="molecule type" value="Genomic_DNA"/>
</dbReference>
<keyword evidence="2" id="KW-1185">Reference proteome</keyword>
<reference evidence="1" key="1">
    <citation type="journal article" date="2023" name="PhytoFront">
        <title>Draft Genome Resources of Seven Strains of Tilletia horrida, Causal Agent of Kernel Smut of Rice.</title>
        <authorList>
            <person name="Khanal S."/>
            <person name="Antony Babu S."/>
            <person name="Zhou X.G."/>
        </authorList>
    </citation>
    <scope>NUCLEOTIDE SEQUENCE</scope>
    <source>
        <strain evidence="1">TX3</strain>
    </source>
</reference>